<dbReference type="InterPro" id="IPR000994">
    <property type="entry name" value="Pept_M24"/>
</dbReference>
<dbReference type="PANTHER" id="PTHR43330:SF13">
    <property type="entry name" value="METHIONINE AMINOPEPTIDASE 2"/>
    <property type="match status" value="1"/>
</dbReference>
<feature type="binding site" evidence="6">
    <location>
        <position position="104"/>
    </location>
    <ligand>
        <name>a divalent metal cation</name>
        <dbReference type="ChEBI" id="CHEBI:60240"/>
        <label>1</label>
    </ligand>
</feature>
<keyword evidence="10" id="KW-1185">Reference proteome</keyword>
<proteinExistence type="inferred from homology"/>
<feature type="domain" description="Peptidase M24" evidence="8">
    <location>
        <begin position="10"/>
        <end position="238"/>
    </location>
</feature>
<evidence type="ECO:0000256" key="3">
    <source>
        <dbReference type="ARBA" id="ARBA00022670"/>
    </source>
</evidence>
<dbReference type="EC" id="3.4.11.18" evidence="6 7"/>
<dbReference type="Pfam" id="PF00557">
    <property type="entry name" value="Peptidase_M24"/>
    <property type="match status" value="1"/>
</dbReference>
<comment type="subunit">
    <text evidence="6">Monomer.</text>
</comment>
<gene>
    <name evidence="6" type="primary">map</name>
    <name evidence="9" type="ORF">ISF6_2196</name>
</gene>
<feature type="binding site" evidence="6">
    <location>
        <position position="201"/>
    </location>
    <ligand>
        <name>a divalent metal cation</name>
        <dbReference type="ChEBI" id="CHEBI:60240"/>
        <label>2</label>
        <note>catalytic</note>
    </ligand>
</feature>
<dbReference type="GO" id="GO:0004239">
    <property type="term" value="F:initiator methionyl aminopeptidase activity"/>
    <property type="evidence" value="ECO:0007669"/>
    <property type="project" value="UniProtKB-UniRule"/>
</dbReference>
<dbReference type="InterPro" id="IPR036005">
    <property type="entry name" value="Creatinase/aminopeptidase-like"/>
</dbReference>
<feature type="binding site" evidence="6">
    <location>
        <position position="232"/>
    </location>
    <ligand>
        <name>a divalent metal cation</name>
        <dbReference type="ChEBI" id="CHEBI:60240"/>
        <label>2</label>
        <note>catalytic</note>
    </ligand>
</feature>
<keyword evidence="3 6" id="KW-0645">Protease</keyword>
<dbReference type="OrthoDB" id="9761809at2"/>
<dbReference type="InterPro" id="IPR001714">
    <property type="entry name" value="Pept_M24_MAP"/>
</dbReference>
<sequence length="248" mass="26344">MTIESQADIEGLRRVGAVVSRTLQALLAAAEPGMRTRELDALGARMLAEAGARSAPQLSYGFPGATCISLNEEAAHGVPGDRMIAAGDVLNVDVSAELDGYFADTGGSRVIPPQQAQHARLLHATRCALEAAMAEARAGARLNRIGRAIERTARAHGFRVIENLASHGTGRALHEAPGEIPGTYDPTDTRVLHEGQVITIEPFLSTRSRRVHDAGDGWTLVGAPGNRSAQFEHTMIITRGAPIVVTRH</sequence>
<evidence type="ECO:0000256" key="4">
    <source>
        <dbReference type="ARBA" id="ARBA00022723"/>
    </source>
</evidence>
<comment type="cofactor">
    <cofactor evidence="6">
        <name>Co(2+)</name>
        <dbReference type="ChEBI" id="CHEBI:48828"/>
    </cofactor>
    <cofactor evidence="6">
        <name>Zn(2+)</name>
        <dbReference type="ChEBI" id="CHEBI:29105"/>
    </cofactor>
    <cofactor evidence="6">
        <name>Mn(2+)</name>
        <dbReference type="ChEBI" id="CHEBI:29035"/>
    </cofactor>
    <cofactor evidence="6">
        <name>Fe(2+)</name>
        <dbReference type="ChEBI" id="CHEBI:29033"/>
    </cofactor>
    <text evidence="6">Binds 2 divalent metal cations per subunit. Has a high-affinity and a low affinity metal-binding site. The true nature of the physiological cofactor is under debate. The enzyme is active with cobalt, zinc, manganese or divalent iron ions. Most likely, methionine aminopeptidases function as mononuclear Fe(2+)-metalloproteases under physiological conditions, and the catalytically relevant metal-binding site has been assigned to the histidine-containing high-affinity site.</text>
</comment>
<keyword evidence="2 6" id="KW-0031">Aminopeptidase</keyword>
<dbReference type="NCBIfam" id="TIGR00500">
    <property type="entry name" value="met_pdase_I"/>
    <property type="match status" value="1"/>
</dbReference>
<accession>A0A0K8P148</accession>
<dbReference type="GO" id="GO:0046872">
    <property type="term" value="F:metal ion binding"/>
    <property type="evidence" value="ECO:0007669"/>
    <property type="project" value="UniProtKB-UniRule"/>
</dbReference>
<feature type="binding site" evidence="6">
    <location>
        <position position="76"/>
    </location>
    <ligand>
        <name>substrate</name>
    </ligand>
</feature>
<dbReference type="GO" id="GO:0070006">
    <property type="term" value="F:metalloaminopeptidase activity"/>
    <property type="evidence" value="ECO:0007669"/>
    <property type="project" value="UniProtKB-UniRule"/>
</dbReference>
<organism evidence="9 10">
    <name type="scientific">Piscinibacter sakaiensis</name>
    <name type="common">Ideonella sakaiensis</name>
    <dbReference type="NCBI Taxonomy" id="1547922"/>
    <lineage>
        <taxon>Bacteria</taxon>
        <taxon>Pseudomonadati</taxon>
        <taxon>Pseudomonadota</taxon>
        <taxon>Betaproteobacteria</taxon>
        <taxon>Burkholderiales</taxon>
        <taxon>Sphaerotilaceae</taxon>
        <taxon>Piscinibacter</taxon>
    </lineage>
</organism>
<evidence type="ECO:0000256" key="5">
    <source>
        <dbReference type="ARBA" id="ARBA00022801"/>
    </source>
</evidence>
<evidence type="ECO:0000259" key="8">
    <source>
        <dbReference type="Pfam" id="PF00557"/>
    </source>
</evidence>
<evidence type="ECO:0000256" key="6">
    <source>
        <dbReference type="HAMAP-Rule" id="MF_01974"/>
    </source>
</evidence>
<feature type="binding site" evidence="6">
    <location>
        <position position="93"/>
    </location>
    <ligand>
        <name>a divalent metal cation</name>
        <dbReference type="ChEBI" id="CHEBI:60240"/>
        <label>1</label>
    </ligand>
</feature>
<dbReference type="Proteomes" id="UP000037660">
    <property type="component" value="Unassembled WGS sequence"/>
</dbReference>
<name>A0A0K8P148_PISS1</name>
<dbReference type="HAMAP" id="MF_01974">
    <property type="entry name" value="MetAP_1"/>
    <property type="match status" value="1"/>
</dbReference>
<dbReference type="EMBL" id="BBYR01000034">
    <property type="protein sequence ID" value="GAP36356.1"/>
    <property type="molecule type" value="Genomic_DNA"/>
</dbReference>
<protein>
    <recommendedName>
        <fullName evidence="6 7">Methionine aminopeptidase</fullName>
        <shortName evidence="6">MAP</shortName>
        <shortName evidence="6">MetAP</shortName>
        <ecNumber evidence="6 7">3.4.11.18</ecNumber>
    </recommendedName>
    <alternativeName>
        <fullName evidence="6">Peptidase M</fullName>
    </alternativeName>
</protein>
<reference evidence="10" key="1">
    <citation type="submission" date="2015-07" db="EMBL/GenBank/DDBJ databases">
        <title>Discovery of a poly(ethylene terephthalate assimilation.</title>
        <authorList>
            <person name="Yoshida S."/>
            <person name="Hiraga K."/>
            <person name="Takehana T."/>
            <person name="Taniguchi I."/>
            <person name="Yamaji H."/>
            <person name="Maeda Y."/>
            <person name="Toyohara K."/>
            <person name="Miyamoto K."/>
            <person name="Kimura Y."/>
            <person name="Oda K."/>
        </authorList>
    </citation>
    <scope>NUCLEOTIDE SEQUENCE [LARGE SCALE GENOMIC DNA]</scope>
    <source>
        <strain evidence="10">NBRC 110686 / TISTR 2288 / 201-F6</strain>
    </source>
</reference>
<keyword evidence="5 6" id="KW-0378">Hydrolase</keyword>
<dbReference type="PRINTS" id="PR00599">
    <property type="entry name" value="MAPEPTIDASE"/>
</dbReference>
<dbReference type="AlphaFoldDB" id="A0A0K8P148"/>
<feature type="binding site" evidence="6">
    <location>
        <position position="174"/>
    </location>
    <ligand>
        <name>substrate</name>
    </ligand>
</feature>
<dbReference type="RefSeq" id="WP_054020358.1">
    <property type="nucleotide sequence ID" value="NZ_BBYR01000034.1"/>
</dbReference>
<feature type="binding site" evidence="6">
    <location>
        <position position="104"/>
    </location>
    <ligand>
        <name>a divalent metal cation</name>
        <dbReference type="ChEBI" id="CHEBI:60240"/>
        <label>2</label>
        <note>catalytic</note>
    </ligand>
</feature>
<dbReference type="InterPro" id="IPR002467">
    <property type="entry name" value="Pept_M24A_MAP1"/>
</dbReference>
<feature type="binding site" evidence="6">
    <location>
        <position position="232"/>
    </location>
    <ligand>
        <name>a divalent metal cation</name>
        <dbReference type="ChEBI" id="CHEBI:60240"/>
        <label>1</label>
    </ligand>
</feature>
<evidence type="ECO:0000256" key="1">
    <source>
        <dbReference type="ARBA" id="ARBA00002521"/>
    </source>
</evidence>
<evidence type="ECO:0000313" key="10">
    <source>
        <dbReference type="Proteomes" id="UP000037660"/>
    </source>
</evidence>
<dbReference type="STRING" id="1547922.ISF6_2196"/>
<dbReference type="SUPFAM" id="SSF55920">
    <property type="entry name" value="Creatinase/aminopeptidase"/>
    <property type="match status" value="1"/>
</dbReference>
<comment type="function">
    <text evidence="1 6">Removes the N-terminal methionine from nascent proteins. The N-terminal methionine is often cleaved when the second residue in the primary sequence is small and uncharged (Met-Ala-, Cys, Gly, Pro, Ser, Thr, or Val). Requires deformylation of the N(alpha)-formylated initiator methionine before it can be hydrolyzed.</text>
</comment>
<dbReference type="PANTHER" id="PTHR43330">
    <property type="entry name" value="METHIONINE AMINOPEPTIDASE"/>
    <property type="match status" value="1"/>
</dbReference>
<dbReference type="Gene3D" id="3.90.230.10">
    <property type="entry name" value="Creatinase/methionine aminopeptidase superfamily"/>
    <property type="match status" value="1"/>
</dbReference>
<feature type="binding site" evidence="6">
    <location>
        <position position="167"/>
    </location>
    <ligand>
        <name>a divalent metal cation</name>
        <dbReference type="ChEBI" id="CHEBI:60240"/>
        <label>2</label>
        <note>catalytic</note>
    </ligand>
</feature>
<comment type="catalytic activity">
    <reaction evidence="6 7">
        <text>Release of N-terminal amino acids, preferentially methionine, from peptides and arylamides.</text>
        <dbReference type="EC" id="3.4.11.18"/>
    </reaction>
</comment>
<comment type="similarity">
    <text evidence="6">Belongs to the peptidase M24A family. Methionine aminopeptidase type 1 subfamily.</text>
</comment>
<dbReference type="GO" id="GO:0006508">
    <property type="term" value="P:proteolysis"/>
    <property type="evidence" value="ECO:0007669"/>
    <property type="project" value="UniProtKB-KW"/>
</dbReference>
<keyword evidence="4 6" id="KW-0479">Metal-binding</keyword>
<evidence type="ECO:0000256" key="7">
    <source>
        <dbReference type="RuleBase" id="RU003653"/>
    </source>
</evidence>
<comment type="caution">
    <text evidence="9">The sequence shown here is derived from an EMBL/GenBank/DDBJ whole genome shotgun (WGS) entry which is preliminary data.</text>
</comment>
<evidence type="ECO:0000313" key="9">
    <source>
        <dbReference type="EMBL" id="GAP36356.1"/>
    </source>
</evidence>
<evidence type="ECO:0000256" key="2">
    <source>
        <dbReference type="ARBA" id="ARBA00022438"/>
    </source>
</evidence>
<reference evidence="9 10" key="2">
    <citation type="journal article" date="2016" name="Science">
        <title>A bacterium that degrades and assimilates poly(ethylene terephthalate).</title>
        <authorList>
            <person name="Yoshida S."/>
            <person name="Hiraga K."/>
            <person name="Takehana T."/>
            <person name="Taniguchi I."/>
            <person name="Yamaji H."/>
            <person name="Maeda Y."/>
            <person name="Toyohara K."/>
            <person name="Miyamoto K."/>
            <person name="Kimura Y."/>
            <person name="Oda K."/>
        </authorList>
    </citation>
    <scope>NUCLEOTIDE SEQUENCE [LARGE SCALE GENOMIC DNA]</scope>
    <source>
        <strain evidence="10">NBRC 110686 / TISTR 2288 / 201-F6</strain>
    </source>
</reference>